<dbReference type="EMBL" id="AP023440">
    <property type="protein sequence ID" value="BCL27559.1"/>
    <property type="molecule type" value="Genomic_DNA"/>
</dbReference>
<accession>A0A7G1NX96</accession>
<proteinExistence type="predicted"/>
<evidence type="ECO:0000313" key="2">
    <source>
        <dbReference type="Proteomes" id="UP000516444"/>
    </source>
</evidence>
<dbReference type="Proteomes" id="UP000516444">
    <property type="component" value="Chromosome"/>
</dbReference>
<dbReference type="AlphaFoldDB" id="A0A7G1NX96"/>
<gene>
    <name evidence="1" type="ORF">GCM10017557_24180</name>
</gene>
<keyword evidence="2" id="KW-1185">Reference proteome</keyword>
<dbReference type="RefSeq" id="WP_382033370.1">
    <property type="nucleotide sequence ID" value="NZ_AP023440.1"/>
</dbReference>
<organism evidence="1 2">
    <name type="scientific">Streptomyces aurantiacus</name>
    <dbReference type="NCBI Taxonomy" id="47760"/>
    <lineage>
        <taxon>Bacteria</taxon>
        <taxon>Bacillati</taxon>
        <taxon>Actinomycetota</taxon>
        <taxon>Actinomycetes</taxon>
        <taxon>Kitasatosporales</taxon>
        <taxon>Streptomycetaceae</taxon>
        <taxon>Streptomyces</taxon>
        <taxon>Streptomyces aurantiacus group</taxon>
    </lineage>
</organism>
<protein>
    <submittedName>
        <fullName evidence="1">Uncharacterized protein</fullName>
    </submittedName>
</protein>
<sequence length="82" mass="8819">MITKRDDATRGLTREELLALPAAVDLETANRALSLSRTTGYDLAKRGRYPCTVLRLGNAYRVVTAESLEVAVVAVAGVEVAE</sequence>
<evidence type="ECO:0000313" key="1">
    <source>
        <dbReference type="EMBL" id="BCL27559.1"/>
    </source>
</evidence>
<dbReference type="KEGG" id="sgm:GCM10017557_24180"/>
<name>A0A7G1NX96_9ACTN</name>
<reference evidence="1 2" key="1">
    <citation type="journal article" date="2014" name="Int. J. Syst. Evol. Microbiol.">
        <title>Complete genome sequence of Corynebacterium casei LMG S-19264T (=DSM 44701T), isolated from a smear-ripened cheese.</title>
        <authorList>
            <consortium name="US DOE Joint Genome Institute (JGI-PGF)"/>
            <person name="Walter F."/>
            <person name="Albersmeier A."/>
            <person name="Kalinowski J."/>
            <person name="Ruckert C."/>
        </authorList>
    </citation>
    <scope>NUCLEOTIDE SEQUENCE [LARGE SCALE GENOMIC DNA]</scope>
    <source>
        <strain evidence="1 2">JCM 4677</strain>
    </source>
</reference>